<dbReference type="Proteomes" id="UP000738349">
    <property type="component" value="Unassembled WGS sequence"/>
</dbReference>
<name>A0A9P9FUU9_9HYPO</name>
<keyword evidence="2" id="KW-1185">Reference proteome</keyword>
<protein>
    <submittedName>
        <fullName evidence="1">Uncharacterized protein</fullName>
    </submittedName>
</protein>
<organism evidence="1 2">
    <name type="scientific">Dactylonectria macrodidyma</name>
    <dbReference type="NCBI Taxonomy" id="307937"/>
    <lineage>
        <taxon>Eukaryota</taxon>
        <taxon>Fungi</taxon>
        <taxon>Dikarya</taxon>
        <taxon>Ascomycota</taxon>
        <taxon>Pezizomycotina</taxon>
        <taxon>Sordariomycetes</taxon>
        <taxon>Hypocreomycetidae</taxon>
        <taxon>Hypocreales</taxon>
        <taxon>Nectriaceae</taxon>
        <taxon>Dactylonectria</taxon>
    </lineage>
</organism>
<evidence type="ECO:0000313" key="1">
    <source>
        <dbReference type="EMBL" id="KAH7175973.1"/>
    </source>
</evidence>
<dbReference type="EMBL" id="JAGMUV010000001">
    <property type="protein sequence ID" value="KAH7175973.1"/>
    <property type="molecule type" value="Genomic_DNA"/>
</dbReference>
<evidence type="ECO:0000313" key="2">
    <source>
        <dbReference type="Proteomes" id="UP000738349"/>
    </source>
</evidence>
<proteinExistence type="predicted"/>
<sequence length="304" mass="34147">MSDPRLSQPDVKLLELGISWENRDVKIRAIEFGKAQDDQILLSPISGPDALARCLARERPDGKARRTAYIFEGMNRDVATVLGDHFQMHPSMFIIYERTANAASRSEGSYSMLATSLAIQTYLCMSYRELVTLPNELLGYFSLRCSATGRDVSITRDGWDSIVICDPPLRNVTVTDKGPTRGCSFPAYAKPTRGYIDFLLADIQAKTLQGLPRTSMADDMCFYLATHSTLASLTWETPEVVAIFAKKIIASLYARHFDHLRTTVIWSQLPMRRQSDFMGLELAAVESNWSDCQTLEKRLSKILS</sequence>
<accession>A0A9P9FUU9</accession>
<reference evidence="1" key="1">
    <citation type="journal article" date="2021" name="Nat. Commun.">
        <title>Genetic determinants of endophytism in the Arabidopsis root mycobiome.</title>
        <authorList>
            <person name="Mesny F."/>
            <person name="Miyauchi S."/>
            <person name="Thiergart T."/>
            <person name="Pickel B."/>
            <person name="Atanasova L."/>
            <person name="Karlsson M."/>
            <person name="Huettel B."/>
            <person name="Barry K.W."/>
            <person name="Haridas S."/>
            <person name="Chen C."/>
            <person name="Bauer D."/>
            <person name="Andreopoulos W."/>
            <person name="Pangilinan J."/>
            <person name="LaButti K."/>
            <person name="Riley R."/>
            <person name="Lipzen A."/>
            <person name="Clum A."/>
            <person name="Drula E."/>
            <person name="Henrissat B."/>
            <person name="Kohler A."/>
            <person name="Grigoriev I.V."/>
            <person name="Martin F.M."/>
            <person name="Hacquard S."/>
        </authorList>
    </citation>
    <scope>NUCLEOTIDE SEQUENCE</scope>
    <source>
        <strain evidence="1">MPI-CAGE-AT-0147</strain>
    </source>
</reference>
<dbReference type="AlphaFoldDB" id="A0A9P9FUU9"/>
<dbReference type="OrthoDB" id="3231000at2759"/>
<comment type="caution">
    <text evidence="1">The sequence shown here is derived from an EMBL/GenBank/DDBJ whole genome shotgun (WGS) entry which is preliminary data.</text>
</comment>
<gene>
    <name evidence="1" type="ORF">EDB81DRAFT_634869</name>
</gene>